<dbReference type="Proteomes" id="UP000594638">
    <property type="component" value="Unassembled WGS sequence"/>
</dbReference>
<dbReference type="OrthoDB" id="761538at2759"/>
<dbReference type="EMBL" id="CACTIH010003879">
    <property type="protein sequence ID" value="CAA2986674.1"/>
    <property type="molecule type" value="Genomic_DNA"/>
</dbReference>
<dbReference type="PANTHER" id="PTHR11669:SF52">
    <property type="entry name" value="OS10G0574500 PROTEIN"/>
    <property type="match status" value="1"/>
</dbReference>
<dbReference type="Gene3D" id="1.10.8.60">
    <property type="match status" value="1"/>
</dbReference>
<comment type="caution">
    <text evidence="1">The sequence shown here is derived from an EMBL/GenBank/DDBJ whole genome shotgun (WGS) entry which is preliminary data.</text>
</comment>
<dbReference type="GO" id="GO:0005663">
    <property type="term" value="C:DNA replication factor C complex"/>
    <property type="evidence" value="ECO:0007669"/>
    <property type="project" value="TreeGrafter"/>
</dbReference>
<dbReference type="InterPro" id="IPR050238">
    <property type="entry name" value="DNA_Rep/Repair_Clamp_Loader"/>
</dbReference>
<keyword evidence="2" id="KW-1185">Reference proteome</keyword>
<dbReference type="GO" id="GO:0006281">
    <property type="term" value="P:DNA repair"/>
    <property type="evidence" value="ECO:0007669"/>
    <property type="project" value="TreeGrafter"/>
</dbReference>
<dbReference type="SUPFAM" id="SSF52540">
    <property type="entry name" value="P-loop containing nucleoside triphosphate hydrolases"/>
    <property type="match status" value="1"/>
</dbReference>
<evidence type="ECO:0000313" key="1">
    <source>
        <dbReference type="EMBL" id="CAA2986674.1"/>
    </source>
</evidence>
<dbReference type="GO" id="GO:0006261">
    <property type="term" value="P:DNA-templated DNA replication"/>
    <property type="evidence" value="ECO:0007669"/>
    <property type="project" value="TreeGrafter"/>
</dbReference>
<protein>
    <submittedName>
        <fullName evidence="1">Replication factor C subunit 3-like</fullName>
    </submittedName>
</protein>
<dbReference type="GO" id="GO:0005634">
    <property type="term" value="C:nucleus"/>
    <property type="evidence" value="ECO:0007669"/>
    <property type="project" value="TreeGrafter"/>
</dbReference>
<dbReference type="GO" id="GO:0003689">
    <property type="term" value="F:DNA clamp loader activity"/>
    <property type="evidence" value="ECO:0007669"/>
    <property type="project" value="TreeGrafter"/>
</dbReference>
<evidence type="ECO:0000313" key="2">
    <source>
        <dbReference type="Proteomes" id="UP000594638"/>
    </source>
</evidence>
<reference evidence="1 2" key="1">
    <citation type="submission" date="2019-12" db="EMBL/GenBank/DDBJ databases">
        <authorList>
            <person name="Alioto T."/>
            <person name="Alioto T."/>
            <person name="Gomez Garrido J."/>
        </authorList>
    </citation>
    <scope>NUCLEOTIDE SEQUENCE [LARGE SCALE GENOMIC DNA]</scope>
</reference>
<name>A0A8S0S251_OLEEU</name>
<proteinExistence type="predicted"/>
<dbReference type="InterPro" id="IPR027417">
    <property type="entry name" value="P-loop_NTPase"/>
</dbReference>
<gene>
    <name evidence="1" type="ORF">OLEA9_A047286</name>
</gene>
<dbReference type="AlphaFoldDB" id="A0A8S0S251"/>
<dbReference type="FunFam" id="1.10.8.60:FF:000030">
    <property type="entry name" value="replication factor C subunit 3"/>
    <property type="match status" value="1"/>
</dbReference>
<dbReference type="Gramene" id="OE9A047286T1">
    <property type="protein sequence ID" value="OE9A047286C1"/>
    <property type="gene ID" value="OE9A047286"/>
</dbReference>
<accession>A0A8S0S251</accession>
<dbReference type="PANTHER" id="PTHR11669">
    <property type="entry name" value="REPLICATION FACTOR C / DNA POLYMERASE III GAMMA-TAU SUBUNIT"/>
    <property type="match status" value="1"/>
</dbReference>
<organism evidence="1 2">
    <name type="scientific">Olea europaea subsp. europaea</name>
    <dbReference type="NCBI Taxonomy" id="158383"/>
    <lineage>
        <taxon>Eukaryota</taxon>
        <taxon>Viridiplantae</taxon>
        <taxon>Streptophyta</taxon>
        <taxon>Embryophyta</taxon>
        <taxon>Tracheophyta</taxon>
        <taxon>Spermatophyta</taxon>
        <taxon>Magnoliopsida</taxon>
        <taxon>eudicotyledons</taxon>
        <taxon>Gunneridae</taxon>
        <taxon>Pentapetalae</taxon>
        <taxon>asterids</taxon>
        <taxon>lamiids</taxon>
        <taxon>Lamiales</taxon>
        <taxon>Oleaceae</taxon>
        <taxon>Oleeae</taxon>
        <taxon>Olea</taxon>
    </lineage>
</organism>
<dbReference type="Gene3D" id="3.40.50.300">
    <property type="entry name" value="P-loop containing nucleotide triphosphate hydrolases"/>
    <property type="match status" value="1"/>
</dbReference>
<sequence>MVSTQHIEVNLSELKGYEKHIIVELIEENNSESDKAFQCNQESCKIIILYEADKLSTDAVIYITWVLERYKGCNKVFFCCSDISKLLPVNSLYTIVQLLEPSNGEIAEVLEFIAKQEGIQLPYQLAVKIDNGTKNNLRQAIRSFEATWQFNSSLKEDQDIKTGWEYKIEKLAKNIIEEQSPKQ</sequence>